<feature type="chain" id="PRO_5046592233" evidence="3">
    <location>
        <begin position="22"/>
        <end position="209"/>
    </location>
</feature>
<evidence type="ECO:0000256" key="2">
    <source>
        <dbReference type="SAM" id="MobiDB-lite"/>
    </source>
</evidence>
<organism evidence="5 6">
    <name type="scientific">Alkalicoccobacillus gibsonii</name>
    <dbReference type="NCBI Taxonomy" id="79881"/>
    <lineage>
        <taxon>Bacteria</taxon>
        <taxon>Bacillati</taxon>
        <taxon>Bacillota</taxon>
        <taxon>Bacilli</taxon>
        <taxon>Bacillales</taxon>
        <taxon>Bacillaceae</taxon>
        <taxon>Alkalicoccobacillus</taxon>
    </lineage>
</organism>
<sequence length="209" mass="22786">MQKSKWFVPFILLASLLAACSDDNSDEQSESQTTEQTETAGESSEQANKEASEDTNVLAEGQYEDQLDLSIGDTGTVETLLGTSEFKVNGVKRLDEVDGELSDLDYFLLVSLTVKNVGADDIDARETVDILEATDFLDGTGYSDEAPYSESIDAIEGTLSPEEEITGDVLFVAHEADEYFIRVREGLVGSEAAKNQIRFTIQASEIDES</sequence>
<dbReference type="RefSeq" id="WP_343129302.1">
    <property type="nucleotide sequence ID" value="NZ_JBCITK010000001.1"/>
</dbReference>
<keyword evidence="1 3" id="KW-0732">Signal</keyword>
<protein>
    <submittedName>
        <fullName evidence="5">DUF4352 domain-containing protein</fullName>
    </submittedName>
</protein>
<accession>A0ABU9VE37</accession>
<evidence type="ECO:0000313" key="5">
    <source>
        <dbReference type="EMBL" id="MEN0642151.1"/>
    </source>
</evidence>
<feature type="region of interest" description="Disordered" evidence="2">
    <location>
        <begin position="22"/>
        <end position="55"/>
    </location>
</feature>
<keyword evidence="6" id="KW-1185">Reference proteome</keyword>
<evidence type="ECO:0000259" key="4">
    <source>
        <dbReference type="Pfam" id="PF11611"/>
    </source>
</evidence>
<dbReference type="Gene3D" id="2.60.40.1240">
    <property type="match status" value="1"/>
</dbReference>
<reference evidence="5 6" key="1">
    <citation type="submission" date="2024-03" db="EMBL/GenBank/DDBJ databases">
        <title>Bacilli Hybrid Assemblies.</title>
        <authorList>
            <person name="Kovac J."/>
        </authorList>
    </citation>
    <scope>NUCLEOTIDE SEQUENCE [LARGE SCALE GENOMIC DNA]</scope>
    <source>
        <strain evidence="5 6">FSL R7-0666</strain>
    </source>
</reference>
<dbReference type="Pfam" id="PF11611">
    <property type="entry name" value="DUF4352"/>
    <property type="match status" value="1"/>
</dbReference>
<feature type="domain" description="DUF4352" evidence="4">
    <location>
        <begin position="82"/>
        <end position="187"/>
    </location>
</feature>
<evidence type="ECO:0000313" key="6">
    <source>
        <dbReference type="Proteomes" id="UP001418796"/>
    </source>
</evidence>
<dbReference type="PROSITE" id="PS51257">
    <property type="entry name" value="PROKAR_LIPOPROTEIN"/>
    <property type="match status" value="1"/>
</dbReference>
<comment type="caution">
    <text evidence="5">The sequence shown here is derived from an EMBL/GenBank/DDBJ whole genome shotgun (WGS) entry which is preliminary data.</text>
</comment>
<name>A0ABU9VE37_9BACI</name>
<feature type="compositionally biased region" description="Low complexity" evidence="2">
    <location>
        <begin position="30"/>
        <end position="46"/>
    </location>
</feature>
<dbReference type="Proteomes" id="UP001418796">
    <property type="component" value="Unassembled WGS sequence"/>
</dbReference>
<dbReference type="EMBL" id="JBCITK010000001">
    <property type="protein sequence ID" value="MEN0642151.1"/>
    <property type="molecule type" value="Genomic_DNA"/>
</dbReference>
<dbReference type="InterPro" id="IPR029050">
    <property type="entry name" value="Immunoprotect_excell_Ig-like"/>
</dbReference>
<evidence type="ECO:0000256" key="1">
    <source>
        <dbReference type="ARBA" id="ARBA00022729"/>
    </source>
</evidence>
<proteinExistence type="predicted"/>
<dbReference type="InterPro" id="IPR029051">
    <property type="entry name" value="DUF4352"/>
</dbReference>
<gene>
    <name evidence="5" type="ORF">MKY91_03095</name>
</gene>
<evidence type="ECO:0000256" key="3">
    <source>
        <dbReference type="SAM" id="SignalP"/>
    </source>
</evidence>
<feature type="signal peptide" evidence="3">
    <location>
        <begin position="1"/>
        <end position="21"/>
    </location>
</feature>